<keyword evidence="2" id="KW-0997">Cell inner membrane</keyword>
<accession>A0A2N7X8C9</accession>
<dbReference type="STRING" id="863227.GCA_000373005_00445"/>
<evidence type="ECO:0000256" key="6">
    <source>
        <dbReference type="ARBA" id="ARBA00022840"/>
    </source>
</evidence>
<dbReference type="OrthoDB" id="9776369at2"/>
<dbReference type="PANTHER" id="PTHR43790:SF8">
    <property type="entry name" value="SUGAR ABC TRANSPORTER ATP-BINDING PROTEIN"/>
    <property type="match status" value="1"/>
</dbReference>
<dbReference type="SMART" id="SM00382">
    <property type="entry name" value="AAA"/>
    <property type="match status" value="1"/>
</dbReference>
<organism evidence="8 9">
    <name type="scientific">Trinickia symbiotica</name>
    <dbReference type="NCBI Taxonomy" id="863227"/>
    <lineage>
        <taxon>Bacteria</taxon>
        <taxon>Pseudomonadati</taxon>
        <taxon>Pseudomonadota</taxon>
        <taxon>Betaproteobacteria</taxon>
        <taxon>Burkholderiales</taxon>
        <taxon>Burkholderiaceae</taxon>
        <taxon>Trinickia</taxon>
    </lineage>
</organism>
<keyword evidence="5" id="KW-0547">Nucleotide-binding</keyword>
<dbReference type="Proteomes" id="UP000235777">
    <property type="component" value="Unassembled WGS sequence"/>
</dbReference>
<dbReference type="GO" id="GO:0016887">
    <property type="term" value="F:ATP hydrolysis activity"/>
    <property type="evidence" value="ECO:0007669"/>
    <property type="project" value="InterPro"/>
</dbReference>
<dbReference type="AlphaFoldDB" id="A0A2N7X8C9"/>
<comment type="caution">
    <text evidence="8">The sequence shown here is derived from an EMBL/GenBank/DDBJ whole genome shotgun (WGS) entry which is preliminary data.</text>
</comment>
<keyword evidence="3" id="KW-0813">Transport</keyword>
<gene>
    <name evidence="8" type="ORF">C0Z20_03470</name>
</gene>
<evidence type="ECO:0000256" key="1">
    <source>
        <dbReference type="ARBA" id="ARBA00022475"/>
    </source>
</evidence>
<dbReference type="RefSeq" id="WP_018438954.1">
    <property type="nucleotide sequence ID" value="NZ_KB890164.1"/>
</dbReference>
<dbReference type="InterPro" id="IPR017871">
    <property type="entry name" value="ABC_transporter-like_CS"/>
</dbReference>
<evidence type="ECO:0000256" key="2">
    <source>
        <dbReference type="ARBA" id="ARBA00022519"/>
    </source>
</evidence>
<name>A0A2N7X8C9_9BURK</name>
<dbReference type="CDD" id="cd03216">
    <property type="entry name" value="ABC_Carb_Monos_I"/>
    <property type="match status" value="1"/>
</dbReference>
<dbReference type="InterPro" id="IPR003593">
    <property type="entry name" value="AAA+_ATPase"/>
</dbReference>
<keyword evidence="6 8" id="KW-0067">ATP-binding</keyword>
<dbReference type="EMBL" id="PNYC01000002">
    <property type="protein sequence ID" value="PMS37894.1"/>
    <property type="molecule type" value="Genomic_DNA"/>
</dbReference>
<dbReference type="InterPro" id="IPR003439">
    <property type="entry name" value="ABC_transporter-like_ATP-bd"/>
</dbReference>
<keyword evidence="1" id="KW-1003">Cell membrane</keyword>
<dbReference type="InterPro" id="IPR050107">
    <property type="entry name" value="ABC_carbohydrate_import_ATPase"/>
</dbReference>
<dbReference type="Pfam" id="PF00005">
    <property type="entry name" value="ABC_tran"/>
    <property type="match status" value="1"/>
</dbReference>
<evidence type="ECO:0000313" key="8">
    <source>
        <dbReference type="EMBL" id="PMS37894.1"/>
    </source>
</evidence>
<feature type="domain" description="ABC transporter" evidence="7">
    <location>
        <begin position="29"/>
        <end position="270"/>
    </location>
</feature>
<keyword evidence="3" id="KW-0762">Sugar transport</keyword>
<evidence type="ECO:0000259" key="7">
    <source>
        <dbReference type="PROSITE" id="PS50893"/>
    </source>
</evidence>
<keyword evidence="9" id="KW-1185">Reference proteome</keyword>
<evidence type="ECO:0000256" key="5">
    <source>
        <dbReference type="ARBA" id="ARBA00022741"/>
    </source>
</evidence>
<dbReference type="GO" id="GO:0005524">
    <property type="term" value="F:ATP binding"/>
    <property type="evidence" value="ECO:0007669"/>
    <property type="project" value="UniProtKB-KW"/>
</dbReference>
<dbReference type="Gene3D" id="3.40.50.300">
    <property type="entry name" value="P-loop containing nucleotide triphosphate hydrolases"/>
    <property type="match status" value="1"/>
</dbReference>
<dbReference type="SUPFAM" id="SSF52540">
    <property type="entry name" value="P-loop containing nucleoside triphosphate hydrolases"/>
    <property type="match status" value="1"/>
</dbReference>
<sequence length="284" mass="30766">MTTTVPNTESAKEVKTSVEAVPEQADYILALESVSRYFGNVIALKDVTLRLRRGEVHCLLGDNGAGKSTLIKTLAGVHQPSEGAYLVDGEPVHFASPKDALDRGIATVYQDLALVPLLSVARNFFMGREPQKKRFGLVNVMDIETAATTARDKLAEMGIHVRDANQPIGTMSGGERQCLAIARAIHFGARVLILDEPTAALGVKQSFNVLKLIHKARERGISVIFITHNVHHAYPIGDSFTLLNRGRSMGTFTKETISKDAVLDMMAGGAEMQKMIAELDGATI</sequence>
<dbReference type="PROSITE" id="PS50893">
    <property type="entry name" value="ABC_TRANSPORTER_2"/>
    <property type="match status" value="1"/>
</dbReference>
<dbReference type="PROSITE" id="PS00211">
    <property type="entry name" value="ABC_TRANSPORTER_1"/>
    <property type="match status" value="1"/>
</dbReference>
<keyword evidence="2" id="KW-0472">Membrane</keyword>
<evidence type="ECO:0000256" key="4">
    <source>
        <dbReference type="ARBA" id="ARBA00022737"/>
    </source>
</evidence>
<evidence type="ECO:0000313" key="9">
    <source>
        <dbReference type="Proteomes" id="UP000235777"/>
    </source>
</evidence>
<reference evidence="8 9" key="1">
    <citation type="submission" date="2018-01" db="EMBL/GenBank/DDBJ databases">
        <title>Whole genome analyses suggest that Burkholderia sensu lato contains two further novel genera in the rhizoxinica-symbiotica group Mycetohabitans gen. nov., and Trinickia gen. nov.: implications for the evolution of diazotrophy and nodulation in the Burkholderiaceae.</title>
        <authorList>
            <person name="Estrada-de los Santos P."/>
            <person name="Palmer M."/>
            <person name="Chavez-Ramirez B."/>
            <person name="Beukes C."/>
            <person name="Steenkamp E.T."/>
            <person name="Hirsch A.M."/>
            <person name="Manyaka P."/>
            <person name="Maluk M."/>
            <person name="Lafos M."/>
            <person name="Crook M."/>
            <person name="Gross E."/>
            <person name="Simon M.F."/>
            <person name="Bueno dos Reis Junior F."/>
            <person name="Poole P.S."/>
            <person name="Venter S.N."/>
            <person name="James E.K."/>
        </authorList>
    </citation>
    <scope>NUCLEOTIDE SEQUENCE [LARGE SCALE GENOMIC DNA]</scope>
    <source>
        <strain evidence="8 9">JPY 581</strain>
    </source>
</reference>
<dbReference type="InterPro" id="IPR027417">
    <property type="entry name" value="P-loop_NTPase"/>
</dbReference>
<proteinExistence type="predicted"/>
<dbReference type="PANTHER" id="PTHR43790">
    <property type="entry name" value="CARBOHYDRATE TRANSPORT ATP-BINDING PROTEIN MG119-RELATED"/>
    <property type="match status" value="1"/>
</dbReference>
<keyword evidence="4" id="KW-0677">Repeat</keyword>
<evidence type="ECO:0000256" key="3">
    <source>
        <dbReference type="ARBA" id="ARBA00022597"/>
    </source>
</evidence>
<protein>
    <submittedName>
        <fullName evidence="8">Sugar ABC transporter ATP-binding protein</fullName>
    </submittedName>
</protein>